<evidence type="ECO:0000313" key="1">
    <source>
        <dbReference type="EMBL" id="EFX68669.1"/>
    </source>
</evidence>
<protein>
    <submittedName>
        <fullName evidence="1">Uncharacterized protein</fullName>
    </submittedName>
</protein>
<sequence>MVKCLVNYYQLLLEKDEEQSADEGFILPASSNQSQIADMFEKAAKIRFPPNGKIVPILINPQSEAQKLLFKSQCEVQSLQDLDLLFENSQTILKTQAFIMLLEDQKWIQLSLYEPESVLNFYNLLILLNFACAYLVKLNDLLPNEETKARRLEEVFSLISLIVK</sequence>
<dbReference type="InParanoid" id="E9HHW4"/>
<proteinExistence type="predicted"/>
<dbReference type="PhylomeDB" id="E9HHW4"/>
<dbReference type="EMBL" id="GL732651">
    <property type="protein sequence ID" value="EFX68669.1"/>
    <property type="molecule type" value="Genomic_DNA"/>
</dbReference>
<dbReference type="KEGG" id="dpx:DAPPUDRAFT_329874"/>
<keyword evidence="2" id="KW-1185">Reference proteome</keyword>
<organism evidence="1 2">
    <name type="scientific">Daphnia pulex</name>
    <name type="common">Water flea</name>
    <dbReference type="NCBI Taxonomy" id="6669"/>
    <lineage>
        <taxon>Eukaryota</taxon>
        <taxon>Metazoa</taxon>
        <taxon>Ecdysozoa</taxon>
        <taxon>Arthropoda</taxon>
        <taxon>Crustacea</taxon>
        <taxon>Branchiopoda</taxon>
        <taxon>Diplostraca</taxon>
        <taxon>Cladocera</taxon>
        <taxon>Anomopoda</taxon>
        <taxon>Daphniidae</taxon>
        <taxon>Daphnia</taxon>
    </lineage>
</organism>
<dbReference type="Proteomes" id="UP000000305">
    <property type="component" value="Unassembled WGS sequence"/>
</dbReference>
<dbReference type="HOGENOM" id="CLU_1779305_0_0_1"/>
<evidence type="ECO:0000313" key="2">
    <source>
        <dbReference type="Proteomes" id="UP000000305"/>
    </source>
</evidence>
<accession>E9HHW4</accession>
<reference evidence="1 2" key="1">
    <citation type="journal article" date="2011" name="Science">
        <title>The ecoresponsive genome of Daphnia pulex.</title>
        <authorList>
            <person name="Colbourne J.K."/>
            <person name="Pfrender M.E."/>
            <person name="Gilbert D."/>
            <person name="Thomas W.K."/>
            <person name="Tucker A."/>
            <person name="Oakley T.H."/>
            <person name="Tokishita S."/>
            <person name="Aerts A."/>
            <person name="Arnold G.J."/>
            <person name="Basu M.K."/>
            <person name="Bauer D.J."/>
            <person name="Caceres C.E."/>
            <person name="Carmel L."/>
            <person name="Casola C."/>
            <person name="Choi J.H."/>
            <person name="Detter J.C."/>
            <person name="Dong Q."/>
            <person name="Dusheyko S."/>
            <person name="Eads B.D."/>
            <person name="Frohlich T."/>
            <person name="Geiler-Samerotte K.A."/>
            <person name="Gerlach D."/>
            <person name="Hatcher P."/>
            <person name="Jogdeo S."/>
            <person name="Krijgsveld J."/>
            <person name="Kriventseva E.V."/>
            <person name="Kultz D."/>
            <person name="Laforsch C."/>
            <person name="Lindquist E."/>
            <person name="Lopez J."/>
            <person name="Manak J.R."/>
            <person name="Muller J."/>
            <person name="Pangilinan J."/>
            <person name="Patwardhan R.P."/>
            <person name="Pitluck S."/>
            <person name="Pritham E.J."/>
            <person name="Rechtsteiner A."/>
            <person name="Rho M."/>
            <person name="Rogozin I.B."/>
            <person name="Sakarya O."/>
            <person name="Salamov A."/>
            <person name="Schaack S."/>
            <person name="Shapiro H."/>
            <person name="Shiga Y."/>
            <person name="Skalitzky C."/>
            <person name="Smith Z."/>
            <person name="Souvorov A."/>
            <person name="Sung W."/>
            <person name="Tang Z."/>
            <person name="Tsuchiya D."/>
            <person name="Tu H."/>
            <person name="Vos H."/>
            <person name="Wang M."/>
            <person name="Wolf Y.I."/>
            <person name="Yamagata H."/>
            <person name="Yamada T."/>
            <person name="Ye Y."/>
            <person name="Shaw J.R."/>
            <person name="Andrews J."/>
            <person name="Crease T.J."/>
            <person name="Tang H."/>
            <person name="Lucas S.M."/>
            <person name="Robertson H.M."/>
            <person name="Bork P."/>
            <person name="Koonin E.V."/>
            <person name="Zdobnov E.M."/>
            <person name="Grigoriev I.V."/>
            <person name="Lynch M."/>
            <person name="Boore J.L."/>
        </authorList>
    </citation>
    <scope>NUCLEOTIDE SEQUENCE [LARGE SCALE GENOMIC DNA]</scope>
</reference>
<name>E9HHW4_DAPPU</name>
<dbReference type="AlphaFoldDB" id="E9HHW4"/>
<gene>
    <name evidence="1" type="ORF">DAPPUDRAFT_329874</name>
</gene>